<evidence type="ECO:0000313" key="2">
    <source>
        <dbReference type="Proteomes" id="UP000435036"/>
    </source>
</evidence>
<dbReference type="OrthoDB" id="1016806at2"/>
<evidence type="ECO:0000313" key="1">
    <source>
        <dbReference type="EMBL" id="MVZ61426.1"/>
    </source>
</evidence>
<dbReference type="RefSeq" id="WP_160368067.1">
    <property type="nucleotide sequence ID" value="NZ_WSQA01000003.1"/>
</dbReference>
<name>A0A6N8KWG2_9SPHI</name>
<keyword evidence="2" id="KW-1185">Reference proteome</keyword>
<comment type="caution">
    <text evidence="1">The sequence shown here is derived from an EMBL/GenBank/DDBJ whole genome shotgun (WGS) entry which is preliminary data.</text>
</comment>
<dbReference type="Proteomes" id="UP000435036">
    <property type="component" value="Unassembled WGS sequence"/>
</dbReference>
<dbReference type="EMBL" id="WSQA01000003">
    <property type="protein sequence ID" value="MVZ61426.1"/>
    <property type="molecule type" value="Genomic_DNA"/>
</dbReference>
<reference evidence="1 2" key="1">
    <citation type="submission" date="2019-12" db="EMBL/GenBank/DDBJ databases">
        <authorList>
            <person name="Dong K."/>
        </authorList>
    </citation>
    <scope>NUCLEOTIDE SEQUENCE [LARGE SCALE GENOMIC DNA]</scope>
    <source>
        <strain evidence="1 2">JCM 31225</strain>
    </source>
</reference>
<protein>
    <submittedName>
        <fullName evidence="1">Uncharacterized protein</fullName>
    </submittedName>
</protein>
<dbReference type="AlphaFoldDB" id="A0A6N8KWG2"/>
<organism evidence="1 2">
    <name type="scientific">Sphingobacterium humi</name>
    <dbReference type="NCBI Taxonomy" id="1796905"/>
    <lineage>
        <taxon>Bacteria</taxon>
        <taxon>Pseudomonadati</taxon>
        <taxon>Bacteroidota</taxon>
        <taxon>Sphingobacteriia</taxon>
        <taxon>Sphingobacteriales</taxon>
        <taxon>Sphingobacteriaceae</taxon>
        <taxon>Sphingobacterium</taxon>
    </lineage>
</organism>
<sequence length="337" mass="38933">MFVKSSVFVKVLLVITLLIHLSVSKAQQLGYHVDFLGYVDNREYKAPYTIPKTFFGATISPQLYFQLEKNHRIYGGVHVNQEFGSHQDNGTRVKPIAYYNYKTSHIDFAIGLIPRYDRLKDVPKMVLADTLQYDRPNVEGMYFQYNKGKFKQAVYIDWLSKQSYSKREQFVAGISGKYAFGNFYLSNDGLLYHNALTSNDSLDEHIQDNAVLMLKLGADFSGKTFLDSLTLDAGVALGFDRVRTEYEQKNKGFISTIHLGYKRFFVANTLYLGDPMNLPNGDPFYHRKSYDRLDLGWVPFKSKRIEGKFTASFHFSPGFVDNQQMFILRYKFGQKIR</sequence>
<accession>A0A6N8KWG2</accession>
<gene>
    <name evidence="1" type="ORF">GQF63_05270</name>
</gene>
<proteinExistence type="predicted"/>